<reference evidence="3 4" key="1">
    <citation type="submission" date="2016-10" db="EMBL/GenBank/DDBJ databases">
        <authorList>
            <person name="de Groot N.N."/>
        </authorList>
    </citation>
    <scope>NUCLEOTIDE SEQUENCE [LARGE SCALE GENOMIC DNA]</scope>
    <source>
        <strain evidence="3 4">DSM 19886</strain>
    </source>
</reference>
<dbReference type="SUPFAM" id="SSF69318">
    <property type="entry name" value="Integrin alpha N-terminal domain"/>
    <property type="match status" value="3"/>
</dbReference>
<name>A0A1G9NSP5_9FLAO</name>
<accession>A0A1G9NSP5</accession>
<proteinExistence type="predicted"/>
<dbReference type="Proteomes" id="UP000199440">
    <property type="component" value="Unassembled WGS sequence"/>
</dbReference>
<evidence type="ECO:0000256" key="1">
    <source>
        <dbReference type="ARBA" id="ARBA00022729"/>
    </source>
</evidence>
<dbReference type="InterPro" id="IPR027039">
    <property type="entry name" value="Crtac1"/>
</dbReference>
<dbReference type="EMBL" id="FNGV01000003">
    <property type="protein sequence ID" value="SDL89047.1"/>
    <property type="molecule type" value="Genomic_DNA"/>
</dbReference>
<dbReference type="AlphaFoldDB" id="A0A1G9NSP5"/>
<protein>
    <submittedName>
        <fullName evidence="3">FG-GAP repeat-containing protein</fullName>
    </submittedName>
</protein>
<dbReference type="Gene3D" id="2.130.10.130">
    <property type="entry name" value="Integrin alpha, N-terminal"/>
    <property type="match status" value="4"/>
</dbReference>
<evidence type="ECO:0000259" key="2">
    <source>
        <dbReference type="Pfam" id="PF07593"/>
    </source>
</evidence>
<dbReference type="InterPro" id="IPR011519">
    <property type="entry name" value="UnbV_ASPIC"/>
</dbReference>
<dbReference type="InterPro" id="IPR028994">
    <property type="entry name" value="Integrin_alpha_N"/>
</dbReference>
<dbReference type="STRING" id="192904.SAMN04488514_103294"/>
<gene>
    <name evidence="3" type="ORF">SAMN04488514_103294</name>
</gene>
<dbReference type="Pfam" id="PF07593">
    <property type="entry name" value="UnbV_ASPIC"/>
    <property type="match status" value="1"/>
</dbReference>
<dbReference type="OrthoDB" id="9816120at2"/>
<keyword evidence="1" id="KW-0732">Signal</keyword>
<keyword evidence="4" id="KW-1185">Reference proteome</keyword>
<dbReference type="PROSITE" id="PS51257">
    <property type="entry name" value="PROKAR_LIPOPROTEIN"/>
    <property type="match status" value="1"/>
</dbReference>
<organism evidence="3 4">
    <name type="scientific">Kriegella aquimaris</name>
    <dbReference type="NCBI Taxonomy" id="192904"/>
    <lineage>
        <taxon>Bacteria</taxon>
        <taxon>Pseudomonadati</taxon>
        <taxon>Bacteroidota</taxon>
        <taxon>Flavobacteriia</taxon>
        <taxon>Flavobacteriales</taxon>
        <taxon>Flavobacteriaceae</taxon>
        <taxon>Kriegella</taxon>
    </lineage>
</organism>
<evidence type="ECO:0000313" key="4">
    <source>
        <dbReference type="Proteomes" id="UP000199440"/>
    </source>
</evidence>
<feature type="domain" description="ASPIC/UnbV" evidence="2">
    <location>
        <begin position="542"/>
        <end position="608"/>
    </location>
</feature>
<dbReference type="PANTHER" id="PTHR16026">
    <property type="entry name" value="CARTILAGE ACIDIC PROTEIN 1"/>
    <property type="match status" value="1"/>
</dbReference>
<evidence type="ECO:0000313" key="3">
    <source>
        <dbReference type="EMBL" id="SDL89047.1"/>
    </source>
</evidence>
<dbReference type="PANTHER" id="PTHR16026:SF0">
    <property type="entry name" value="CARTILAGE ACIDIC PROTEIN 1"/>
    <property type="match status" value="1"/>
</dbReference>
<dbReference type="InterPro" id="IPR013517">
    <property type="entry name" value="FG-GAP"/>
</dbReference>
<sequence>MSKRNKLNLFLGFLPFSIFVLMSCSEKKEQTRESSINTPLFTVLDANETGLNFVNKLEESTTMNGFYYEYFYNGGGVGVADFNNDGLQDVYFISNLRTNKLYLNQGGLKFKNVSVKANAQGDGGFPTGVSIVDINNDGLKDIYILKSGRFETDDLLRNELLINTGVDADGVPVFEEKAAVYNLDLPHYSTQASFFDYDKDGDLDMFLINHNIEMYGIEELEQIAHYKSDKIGEKLYRNDNGKFVNVTEDAGIISNNIGFGLGVAIGDVNNDGWPDVYTSNDYYEKDHLYLNNTDGTFTESALEAFNHISTFSMGNDMADIDNDGFLDIISLDMMAEDNYTQKTSMSGMNVANFYKIENLGLHRQYMYNTLQINNGVSAGSAIPVFSDLAQLAGVSSTDWSWAPLLFDMDNDGHKDLFVTNGIKRDFRNNDFSIYLEEKYQENIRRKKVDLAKHVGDLLDKMPGRKTKNYLFLNDKDLRFHQLELEQPATFSNGAAYADFDNDGDLDVIVNNIDDFAHLYRNNVQNTSYIDISLTGPQENKDGLGARVVVSADGKEYLGENYFSRGFQSAMAGPMHFGLSNVKNIETVTVTWPDGKQQILKNVATNQVLDIVYKPSGTREIDAKKRNFLFHDVTERSDIIFRHKENTHNDFDVESLLPHKMSQFGPALSVADINGDGLEDFFIGGAMGQSSALFLQSNRGEFARKSIKAFESDKQHEDTGSLFFDADGDGDQDLYVVSGGNEMAPDNEYYQDRLYLNDGSGSFKRDKKSLPFIAASGQVVKAADFDKDGDLDLFVGSRVQPLNYGVPVKSYLFENRLSDGEGKFVDVTEKLCPDLVEHGMVTDALWADIDDDGNLELVIAQEWGSIEIFKYTAGQFENKSEQFGVADQIGWWSGLAANDIDNDGDIDLIAGNLGLNYKYKASESAPFHLYVNDFDKNDSNDIVLGYEQDSALYPLRGRECTSNQMPFIKKKFKTYDAFAKAELKEVYGDGLENSLHRAANNFASCILENKNNTSFEFKPLPNRAQISSVNKILVTDNDNTKKDLILLGNLYASEVETPRNDASYGLYLTNNGSLEFKAVPSSKSGLYVRGDVRGASFIALGDAKKKGLLIARNDDTVMLLQM</sequence>
<dbReference type="Pfam" id="PF13517">
    <property type="entry name" value="FG-GAP_3"/>
    <property type="match status" value="4"/>
</dbReference>